<reference evidence="2 3" key="1">
    <citation type="submission" date="2014-05" db="EMBL/GenBank/DDBJ databases">
        <title>Novel Listeriaceae from food processing environments.</title>
        <authorList>
            <person name="den Bakker H.C."/>
        </authorList>
    </citation>
    <scope>NUCLEOTIDE SEQUENCE [LARGE SCALE GENOMIC DNA]</scope>
    <source>
        <strain evidence="2 3">FSL A5-0281</strain>
    </source>
</reference>
<comment type="caution">
    <text evidence="2">The sequence shown here is derived from an EMBL/GenBank/DDBJ whole genome shotgun (WGS) entry which is preliminary data.</text>
</comment>
<evidence type="ECO:0000313" key="3">
    <source>
        <dbReference type="Proteomes" id="UP000029844"/>
    </source>
</evidence>
<keyword evidence="3" id="KW-1185">Reference proteome</keyword>
<organism evidence="2 3">
    <name type="scientific">Listeria booriae</name>
    <dbReference type="NCBI Taxonomy" id="1552123"/>
    <lineage>
        <taxon>Bacteria</taxon>
        <taxon>Bacillati</taxon>
        <taxon>Bacillota</taxon>
        <taxon>Bacilli</taxon>
        <taxon>Bacillales</taxon>
        <taxon>Listeriaceae</taxon>
        <taxon>Listeria</taxon>
    </lineage>
</organism>
<dbReference type="eggNOG" id="ENOG502ZCKK">
    <property type="taxonomic scope" value="Bacteria"/>
</dbReference>
<accession>A0A099W1X2</accession>
<dbReference type="Proteomes" id="UP000029844">
    <property type="component" value="Unassembled WGS sequence"/>
</dbReference>
<proteinExistence type="predicted"/>
<gene>
    <name evidence="2" type="ORF">EP57_15780</name>
</gene>
<dbReference type="EMBL" id="JNFA01000030">
    <property type="protein sequence ID" value="KGL38015.1"/>
    <property type="molecule type" value="Genomic_DNA"/>
</dbReference>
<dbReference type="AlphaFoldDB" id="A0A099W1X2"/>
<name>A0A099W1X2_9LIST</name>
<evidence type="ECO:0000313" key="2">
    <source>
        <dbReference type="EMBL" id="KGL38015.1"/>
    </source>
</evidence>
<protein>
    <recommendedName>
        <fullName evidence="1">Sigma factor regulator C-terminal domain-containing protein</fullName>
    </recommendedName>
</protein>
<dbReference type="OrthoDB" id="1730160at2"/>
<dbReference type="Pfam" id="PF13791">
    <property type="entry name" value="Sigma_reg_C"/>
    <property type="match status" value="1"/>
</dbReference>
<sequence>MKTGTKKIWMTLATLAVLCGIAFVVLLKSVTSSAVQLDEDVLNQSIVNSPNVKLGNQVKISADLFGGKFMYKQMKDVDGYIIPWSDVYASYTNSGDNWYQGNAMSETNGTTEFAENTNQKMMHFYKPDGSYPSVANELEGLTGNTNKVMEVAISFDKPYDLQEVVGFLPTNLNVAWFWLEAENTNELLDMAQVYGFEGLQKPISGVNDKEVYAANYSNFLAGLDKLQNKTSKMADMYAKYSELSWNEVQVKGIIVTGQEKNLKTIANHKFIRASEIGATADIVPYIKPYK</sequence>
<evidence type="ECO:0000259" key="1">
    <source>
        <dbReference type="Pfam" id="PF13791"/>
    </source>
</evidence>
<dbReference type="STRING" id="1552123.EP57_15780"/>
<dbReference type="InterPro" id="IPR025672">
    <property type="entry name" value="Sigma_reg_C_dom"/>
</dbReference>
<feature type="domain" description="Sigma factor regulator C-terminal" evidence="1">
    <location>
        <begin position="145"/>
        <end position="277"/>
    </location>
</feature>
<dbReference type="RefSeq" id="WP_036088147.1">
    <property type="nucleotide sequence ID" value="NZ_CBCSHQ010000011.1"/>
</dbReference>
<dbReference type="GeneID" id="58718791"/>